<evidence type="ECO:0000313" key="3">
    <source>
        <dbReference type="Proteomes" id="UP000501408"/>
    </source>
</evidence>
<dbReference type="PANTHER" id="PTHR30283:SF4">
    <property type="entry name" value="PEROXIDE STRESS RESISTANCE PROTEIN YAAA"/>
    <property type="match status" value="1"/>
</dbReference>
<dbReference type="HAMAP" id="MF_00652">
    <property type="entry name" value="UPF0246"/>
    <property type="match status" value="1"/>
</dbReference>
<protein>
    <recommendedName>
        <fullName evidence="1">UPF0246 protein HBA18_02785</fullName>
    </recommendedName>
</protein>
<reference evidence="2 3" key="1">
    <citation type="submission" date="2020-03" db="EMBL/GenBank/DDBJ databases">
        <title>Genome mining reveals the biosynthetic pathways of PHA and ectoines of the halophilic strain Salinivibrio costicola M318 isolated from fermented shrimp paste.</title>
        <authorList>
            <person name="Doan T.V."/>
            <person name="Tran L.T."/>
            <person name="Trieu T.A."/>
            <person name="Nguyen Q.V."/>
            <person name="Quach T.N."/>
            <person name="Phi T.Q."/>
            <person name="Kumar S."/>
        </authorList>
    </citation>
    <scope>NUCLEOTIDE SEQUENCE [LARGE SCALE GENOMIC DNA]</scope>
    <source>
        <strain evidence="2 3">M318</strain>
    </source>
</reference>
<organism evidence="2 3">
    <name type="scientific">Salinivibrio costicola</name>
    <name type="common">Vibrio costicola</name>
    <dbReference type="NCBI Taxonomy" id="51367"/>
    <lineage>
        <taxon>Bacteria</taxon>
        <taxon>Pseudomonadati</taxon>
        <taxon>Pseudomonadota</taxon>
        <taxon>Gammaproteobacteria</taxon>
        <taxon>Vibrionales</taxon>
        <taxon>Vibrionaceae</taxon>
        <taxon>Salinivibrio</taxon>
    </lineage>
</organism>
<accession>A0ABX6K1E8</accession>
<comment type="similarity">
    <text evidence="1">Belongs to the UPF0246 family.</text>
</comment>
<gene>
    <name evidence="2" type="primary">yaaA</name>
    <name evidence="2" type="ORF">HBA18_02785</name>
</gene>
<dbReference type="EMBL" id="CP050266">
    <property type="protein sequence ID" value="QIR05398.1"/>
    <property type="molecule type" value="Genomic_DNA"/>
</dbReference>
<dbReference type="Pfam" id="PF03883">
    <property type="entry name" value="H2O2_YaaD"/>
    <property type="match status" value="1"/>
</dbReference>
<sequence>MLIVVSPAKTLDYESPLPTQRHTQPMLTEHSQALIEVCRQLTPADIGALMKVSDKIASLNAVRFAEWSPTFTTDNARPAVLAFKGDVYTGLDATSMSEEDFDWAQAHFRMLSGLYGLLRPLDLMQPYRLEMGTKLATSRGDNLYQFWGDIITETLNRTLAEQGDRLLVNLASNEYFKAVNKKKLDGDIVTPVFKDCKNGQYKVISFYAKKARGMMARYLIDQRATSIEAIKTFDVGGYYFSEAQSKGNELVFLREEQ</sequence>
<evidence type="ECO:0000313" key="2">
    <source>
        <dbReference type="EMBL" id="QIR05398.1"/>
    </source>
</evidence>
<dbReference type="PANTHER" id="PTHR30283">
    <property type="entry name" value="PEROXIDE STRESS RESPONSE PROTEIN YAAA"/>
    <property type="match status" value="1"/>
</dbReference>
<dbReference type="NCBIfam" id="NF002542">
    <property type="entry name" value="PRK02101.1-3"/>
    <property type="match status" value="1"/>
</dbReference>
<name>A0ABX6K1E8_SALCS</name>
<dbReference type="RefSeq" id="WP_069589767.1">
    <property type="nucleotide sequence ID" value="NZ_CP050266.1"/>
</dbReference>
<keyword evidence="3" id="KW-1185">Reference proteome</keyword>
<dbReference type="NCBIfam" id="NF002541">
    <property type="entry name" value="PRK02101.1-1"/>
    <property type="match status" value="1"/>
</dbReference>
<proteinExistence type="inferred from homology"/>
<dbReference type="Proteomes" id="UP000501408">
    <property type="component" value="Chromosome 1"/>
</dbReference>
<evidence type="ECO:0000256" key="1">
    <source>
        <dbReference type="HAMAP-Rule" id="MF_00652"/>
    </source>
</evidence>
<dbReference type="InterPro" id="IPR005583">
    <property type="entry name" value="YaaA"/>
</dbReference>